<feature type="compositionally biased region" description="Basic and acidic residues" evidence="1">
    <location>
        <begin position="104"/>
        <end position="115"/>
    </location>
</feature>
<evidence type="ECO:0000313" key="2">
    <source>
        <dbReference type="EMBL" id="KAK7912459.1"/>
    </source>
</evidence>
<proteinExistence type="predicted"/>
<feature type="compositionally biased region" description="Basic and acidic residues" evidence="1">
    <location>
        <begin position="130"/>
        <end position="140"/>
    </location>
</feature>
<dbReference type="EMBL" id="JBBPFD010000009">
    <property type="protein sequence ID" value="KAK7912459.1"/>
    <property type="molecule type" value="Genomic_DNA"/>
</dbReference>
<feature type="region of interest" description="Disordered" evidence="1">
    <location>
        <begin position="1"/>
        <end position="142"/>
    </location>
</feature>
<feature type="compositionally biased region" description="Basic and acidic residues" evidence="1">
    <location>
        <begin position="77"/>
        <end position="96"/>
    </location>
</feature>
<feature type="compositionally biased region" description="Basic and acidic residues" evidence="1">
    <location>
        <begin position="27"/>
        <end position="38"/>
    </location>
</feature>
<feature type="compositionally biased region" description="Basic and acidic residues" evidence="1">
    <location>
        <begin position="52"/>
        <end position="63"/>
    </location>
</feature>
<protein>
    <submittedName>
        <fullName evidence="2">Uncharacterized protein</fullName>
    </submittedName>
</protein>
<feature type="region of interest" description="Disordered" evidence="1">
    <location>
        <begin position="226"/>
        <end position="263"/>
    </location>
</feature>
<dbReference type="Proteomes" id="UP001460270">
    <property type="component" value="Unassembled WGS sequence"/>
</dbReference>
<gene>
    <name evidence="2" type="ORF">WMY93_012670</name>
</gene>
<evidence type="ECO:0000256" key="1">
    <source>
        <dbReference type="SAM" id="MobiDB-lite"/>
    </source>
</evidence>
<sequence>MKHKFSSRRDGAQVQEQERWSTSSAGEMEHKFSSRRDGAQVQERWSTSSAGEMEHKFSSRRDGAQVQERWSTSSAGEMEHKFSRRRDGAQVQEQERWSTSSTGEMEHKFSSRRDGAQVQQQERWSTSSGEMEHKFRRDEAQVVESTGPRGEAVDWYQQHIPGQPVFLHTSSPRAHRSQGQVDESFWELGLRVSLQTGFTLHNIIMTSSVSRSDPLNIIRQKRTETDVKGRTMLKEDRDRRLKRTETDAKEDRDRRLKRTETDA</sequence>
<feature type="compositionally biased region" description="Basic and acidic residues" evidence="1">
    <location>
        <begin position="7"/>
        <end position="19"/>
    </location>
</feature>
<accession>A0AAW0P9A1</accession>
<dbReference type="Pfam" id="PF03382">
    <property type="entry name" value="DUF285"/>
    <property type="match status" value="1"/>
</dbReference>
<organism evidence="2 3">
    <name type="scientific">Mugilogobius chulae</name>
    <name type="common">yellowstripe goby</name>
    <dbReference type="NCBI Taxonomy" id="88201"/>
    <lineage>
        <taxon>Eukaryota</taxon>
        <taxon>Metazoa</taxon>
        <taxon>Chordata</taxon>
        <taxon>Craniata</taxon>
        <taxon>Vertebrata</taxon>
        <taxon>Euteleostomi</taxon>
        <taxon>Actinopterygii</taxon>
        <taxon>Neopterygii</taxon>
        <taxon>Teleostei</taxon>
        <taxon>Neoteleostei</taxon>
        <taxon>Acanthomorphata</taxon>
        <taxon>Gobiaria</taxon>
        <taxon>Gobiiformes</taxon>
        <taxon>Gobioidei</taxon>
        <taxon>Gobiidae</taxon>
        <taxon>Gobionellinae</taxon>
        <taxon>Mugilogobius</taxon>
    </lineage>
</organism>
<keyword evidence="3" id="KW-1185">Reference proteome</keyword>
<dbReference type="InterPro" id="IPR005046">
    <property type="entry name" value="DUF285"/>
</dbReference>
<reference evidence="3" key="1">
    <citation type="submission" date="2024-04" db="EMBL/GenBank/DDBJ databases">
        <title>Salinicola lusitanus LLJ914,a marine bacterium isolated from the Okinawa Trough.</title>
        <authorList>
            <person name="Li J."/>
        </authorList>
    </citation>
    <scope>NUCLEOTIDE SEQUENCE [LARGE SCALE GENOMIC DNA]</scope>
</reference>
<feature type="compositionally biased region" description="Polar residues" evidence="1">
    <location>
        <begin position="117"/>
        <end position="129"/>
    </location>
</feature>
<name>A0AAW0P9A1_9GOBI</name>
<dbReference type="AlphaFoldDB" id="A0AAW0P9A1"/>
<comment type="caution">
    <text evidence="2">The sequence shown here is derived from an EMBL/GenBank/DDBJ whole genome shotgun (WGS) entry which is preliminary data.</text>
</comment>
<evidence type="ECO:0000313" key="3">
    <source>
        <dbReference type="Proteomes" id="UP001460270"/>
    </source>
</evidence>